<proteinExistence type="predicted"/>
<evidence type="ECO:0000313" key="3">
    <source>
        <dbReference type="Proteomes" id="UP000092651"/>
    </source>
</evidence>
<name>A0A1B8ZLR8_9FLAO</name>
<organism evidence="2 3">
    <name type="scientific">Chryseobacterium artocarpi</name>
    <dbReference type="NCBI Taxonomy" id="1414727"/>
    <lineage>
        <taxon>Bacteria</taxon>
        <taxon>Pseudomonadati</taxon>
        <taxon>Bacteroidota</taxon>
        <taxon>Flavobacteriia</taxon>
        <taxon>Flavobacteriales</taxon>
        <taxon>Weeksellaceae</taxon>
        <taxon>Chryseobacterium group</taxon>
        <taxon>Chryseobacterium</taxon>
    </lineage>
</organism>
<evidence type="ECO:0000256" key="1">
    <source>
        <dbReference type="SAM" id="SignalP"/>
    </source>
</evidence>
<feature type="chain" id="PRO_5008620770" evidence="1">
    <location>
        <begin position="23"/>
        <end position="137"/>
    </location>
</feature>
<feature type="signal peptide" evidence="1">
    <location>
        <begin position="1"/>
        <end position="22"/>
    </location>
</feature>
<comment type="caution">
    <text evidence="2">The sequence shown here is derived from an EMBL/GenBank/DDBJ whole genome shotgun (WGS) entry which is preliminary data.</text>
</comment>
<reference evidence="2 3" key="1">
    <citation type="submission" date="2016-07" db="EMBL/GenBank/DDBJ databases">
        <authorList>
            <person name="Jeong J.-J."/>
            <person name="Kim D.W."/>
            <person name="Sang M.K."/>
            <person name="Choi I.-G."/>
            <person name="Kim K.D."/>
        </authorList>
    </citation>
    <scope>NUCLEOTIDE SEQUENCE [LARGE SCALE GENOMIC DNA]</scope>
    <source>
        <strain evidence="2 3">UTM-3</strain>
    </source>
</reference>
<gene>
    <name evidence="2" type="ORF">BBI01_10370</name>
</gene>
<dbReference type="Proteomes" id="UP000092651">
    <property type="component" value="Unassembled WGS sequence"/>
</dbReference>
<protein>
    <submittedName>
        <fullName evidence="2">Uncharacterized protein</fullName>
    </submittedName>
</protein>
<keyword evidence="3" id="KW-1185">Reference proteome</keyword>
<dbReference type="AlphaFoldDB" id="A0A1B8ZLR8"/>
<keyword evidence="1" id="KW-0732">Signal</keyword>
<accession>A0A1B8ZLR8</accession>
<dbReference type="RefSeq" id="WP_065394734.1">
    <property type="nucleotide sequence ID" value="NZ_MAYH01000023.1"/>
</dbReference>
<sequence length="137" mass="15244">MKNAKFLLTAMTVVMFSTSAFAQLTPKGAGSDKDEHGCKSSTGYSFSVLKNDCVRLFEEKIQLKDTDTKKSYRSNATVIFSQDENQAELFLPAAHGSLLLEKEATKKAVIYKKGQYTLTKVKKSYVLKLANKVVFKS</sequence>
<dbReference type="EMBL" id="MAYH01000023">
    <property type="protein sequence ID" value="OCA72515.1"/>
    <property type="molecule type" value="Genomic_DNA"/>
</dbReference>
<evidence type="ECO:0000313" key="2">
    <source>
        <dbReference type="EMBL" id="OCA72515.1"/>
    </source>
</evidence>